<feature type="region of interest" description="Disordered" evidence="1">
    <location>
        <begin position="16"/>
        <end position="43"/>
    </location>
</feature>
<name>A0A9Q3EU87_9BASI</name>
<comment type="caution">
    <text evidence="2">The sequence shown here is derived from an EMBL/GenBank/DDBJ whole genome shotgun (WGS) entry which is preliminary data.</text>
</comment>
<evidence type="ECO:0000313" key="3">
    <source>
        <dbReference type="Proteomes" id="UP000765509"/>
    </source>
</evidence>
<accession>A0A9Q3EU87</accession>
<gene>
    <name evidence="2" type="ORF">O181_066849</name>
</gene>
<protein>
    <submittedName>
        <fullName evidence="2">Uncharacterized protein</fullName>
    </submittedName>
</protein>
<sequence length="157" mass="18152">MFFLLVEENFIPLETQSQGIPPATPSDTDHIEKGKGNRNNTDTISPVHLISFVVPRTQKKDRKGLFRTRRPVLVQHDEWKDRQGDHIHTPFHLPIQQKPQTRGLDREGSRISAPPTLPIPISMEHGKQEFQPGFKLGRTWDRLPEDMSQRDIFQGPY</sequence>
<organism evidence="2 3">
    <name type="scientific">Austropuccinia psidii MF-1</name>
    <dbReference type="NCBI Taxonomy" id="1389203"/>
    <lineage>
        <taxon>Eukaryota</taxon>
        <taxon>Fungi</taxon>
        <taxon>Dikarya</taxon>
        <taxon>Basidiomycota</taxon>
        <taxon>Pucciniomycotina</taxon>
        <taxon>Pucciniomycetes</taxon>
        <taxon>Pucciniales</taxon>
        <taxon>Sphaerophragmiaceae</taxon>
        <taxon>Austropuccinia</taxon>
    </lineage>
</organism>
<reference evidence="2" key="1">
    <citation type="submission" date="2021-03" db="EMBL/GenBank/DDBJ databases">
        <title>Draft genome sequence of rust myrtle Austropuccinia psidii MF-1, a brazilian biotype.</title>
        <authorList>
            <person name="Quecine M.C."/>
            <person name="Pachon D.M.R."/>
            <person name="Bonatelli M.L."/>
            <person name="Correr F.H."/>
            <person name="Franceschini L.M."/>
            <person name="Leite T.F."/>
            <person name="Margarido G.R.A."/>
            <person name="Almeida C.A."/>
            <person name="Ferrarezi J.A."/>
            <person name="Labate C.A."/>
        </authorList>
    </citation>
    <scope>NUCLEOTIDE SEQUENCE</scope>
    <source>
        <strain evidence="2">MF-1</strain>
    </source>
</reference>
<dbReference type="Proteomes" id="UP000765509">
    <property type="component" value="Unassembled WGS sequence"/>
</dbReference>
<evidence type="ECO:0000256" key="1">
    <source>
        <dbReference type="SAM" id="MobiDB-lite"/>
    </source>
</evidence>
<evidence type="ECO:0000313" key="2">
    <source>
        <dbReference type="EMBL" id="MBW0527134.1"/>
    </source>
</evidence>
<keyword evidence="3" id="KW-1185">Reference proteome</keyword>
<dbReference type="EMBL" id="AVOT02033249">
    <property type="protein sequence ID" value="MBW0527134.1"/>
    <property type="molecule type" value="Genomic_DNA"/>
</dbReference>
<proteinExistence type="predicted"/>
<dbReference type="AlphaFoldDB" id="A0A9Q3EU87"/>